<dbReference type="Pfam" id="PF04327">
    <property type="entry name" value="Peptidase_Prp"/>
    <property type="match status" value="1"/>
</dbReference>
<evidence type="ECO:0000256" key="6">
    <source>
        <dbReference type="ARBA" id="ARBA00044538"/>
    </source>
</evidence>
<evidence type="ECO:0000256" key="2">
    <source>
        <dbReference type="ARBA" id="ARBA00022670"/>
    </source>
</evidence>
<comment type="similarity">
    <text evidence="5">Belongs to the Prp family.</text>
</comment>
<keyword evidence="1" id="KW-0690">Ribosome biogenesis</keyword>
<dbReference type="InterPro" id="IPR007422">
    <property type="entry name" value="Peptidase_Prp"/>
</dbReference>
<protein>
    <recommendedName>
        <fullName evidence="6">Ribosomal processing cysteine protease Prp</fullName>
    </recommendedName>
</protein>
<dbReference type="AlphaFoldDB" id="A0A9D1AP72"/>
<dbReference type="PANTHER" id="PTHR39178">
    <property type="entry name" value="HYPOTHETICAL RIBOSOME-ASSOCIATED PROTEIN"/>
    <property type="match status" value="1"/>
</dbReference>
<sequence>MIQANFFVNASGDLTGFRLTGHSGAAEQGSDIVCAAVSSAAYMTANTVSDVLRAQAHITADEGYMSVRVAERDVRACRDLLEGFKLHLLGLEEQYPQNIQVSYLEV</sequence>
<name>A0A9D1AP72_9FIRM</name>
<dbReference type="Gene3D" id="3.30.70.1490">
    <property type="entry name" value="Cysteine protease Prp"/>
    <property type="match status" value="1"/>
</dbReference>
<organism evidence="7 8">
    <name type="scientific">Candidatus Caccousia avicola</name>
    <dbReference type="NCBI Taxonomy" id="2840721"/>
    <lineage>
        <taxon>Bacteria</taxon>
        <taxon>Bacillati</taxon>
        <taxon>Bacillota</taxon>
        <taxon>Clostridia</taxon>
        <taxon>Eubacteriales</taxon>
        <taxon>Oscillospiraceae</taxon>
        <taxon>Oscillospiraceae incertae sedis</taxon>
        <taxon>Candidatus Caccousia</taxon>
    </lineage>
</organism>
<keyword evidence="4" id="KW-0788">Thiol protease</keyword>
<dbReference type="CDD" id="cd16332">
    <property type="entry name" value="Prp-like"/>
    <property type="match status" value="1"/>
</dbReference>
<dbReference type="Proteomes" id="UP000824242">
    <property type="component" value="Unassembled WGS sequence"/>
</dbReference>
<dbReference type="PANTHER" id="PTHR39178:SF1">
    <property type="entry name" value="RIBOSOMAL-PROCESSING CYSTEINE PROTEASE PRP"/>
    <property type="match status" value="1"/>
</dbReference>
<dbReference type="InterPro" id="IPR036764">
    <property type="entry name" value="Peptidase_Prp_sf"/>
</dbReference>
<evidence type="ECO:0000256" key="3">
    <source>
        <dbReference type="ARBA" id="ARBA00022801"/>
    </source>
</evidence>
<evidence type="ECO:0000313" key="7">
    <source>
        <dbReference type="EMBL" id="HIR48079.1"/>
    </source>
</evidence>
<evidence type="ECO:0000313" key="8">
    <source>
        <dbReference type="Proteomes" id="UP000824242"/>
    </source>
</evidence>
<dbReference type="EMBL" id="DVGZ01000112">
    <property type="protein sequence ID" value="HIR48079.1"/>
    <property type="molecule type" value="Genomic_DNA"/>
</dbReference>
<keyword evidence="2 7" id="KW-0645">Protease</keyword>
<dbReference type="SUPFAM" id="SSF118010">
    <property type="entry name" value="TM1457-like"/>
    <property type="match status" value="1"/>
</dbReference>
<dbReference type="GO" id="GO:0042254">
    <property type="term" value="P:ribosome biogenesis"/>
    <property type="evidence" value="ECO:0007669"/>
    <property type="project" value="UniProtKB-KW"/>
</dbReference>
<keyword evidence="3" id="KW-0378">Hydrolase</keyword>
<evidence type="ECO:0000256" key="4">
    <source>
        <dbReference type="ARBA" id="ARBA00022807"/>
    </source>
</evidence>
<comment type="caution">
    <text evidence="7">The sequence shown here is derived from an EMBL/GenBank/DDBJ whole genome shotgun (WGS) entry which is preliminary data.</text>
</comment>
<dbReference type="GO" id="GO:0008234">
    <property type="term" value="F:cysteine-type peptidase activity"/>
    <property type="evidence" value="ECO:0007669"/>
    <property type="project" value="UniProtKB-KW"/>
</dbReference>
<evidence type="ECO:0000256" key="5">
    <source>
        <dbReference type="ARBA" id="ARBA00044503"/>
    </source>
</evidence>
<accession>A0A9D1AP72</accession>
<dbReference type="GO" id="GO:0006508">
    <property type="term" value="P:proteolysis"/>
    <property type="evidence" value="ECO:0007669"/>
    <property type="project" value="UniProtKB-KW"/>
</dbReference>
<reference evidence="7" key="2">
    <citation type="journal article" date="2021" name="PeerJ">
        <title>Extensive microbial diversity within the chicken gut microbiome revealed by metagenomics and culture.</title>
        <authorList>
            <person name="Gilroy R."/>
            <person name="Ravi A."/>
            <person name="Getino M."/>
            <person name="Pursley I."/>
            <person name="Horton D.L."/>
            <person name="Alikhan N.F."/>
            <person name="Baker D."/>
            <person name="Gharbi K."/>
            <person name="Hall N."/>
            <person name="Watson M."/>
            <person name="Adriaenssens E.M."/>
            <person name="Foster-Nyarko E."/>
            <person name="Jarju S."/>
            <person name="Secka A."/>
            <person name="Antonio M."/>
            <person name="Oren A."/>
            <person name="Chaudhuri R.R."/>
            <person name="La Ragione R."/>
            <person name="Hildebrand F."/>
            <person name="Pallen M.J."/>
        </authorList>
    </citation>
    <scope>NUCLEOTIDE SEQUENCE</scope>
    <source>
        <strain evidence="7">ChiSxjej1B13-7958</strain>
    </source>
</reference>
<gene>
    <name evidence="7" type="ORF">IAB89_10590</name>
</gene>
<proteinExistence type="inferred from homology"/>
<reference evidence="7" key="1">
    <citation type="submission" date="2020-10" db="EMBL/GenBank/DDBJ databases">
        <authorList>
            <person name="Gilroy R."/>
        </authorList>
    </citation>
    <scope>NUCLEOTIDE SEQUENCE</scope>
    <source>
        <strain evidence="7">ChiSxjej1B13-7958</strain>
    </source>
</reference>
<evidence type="ECO:0000256" key="1">
    <source>
        <dbReference type="ARBA" id="ARBA00022517"/>
    </source>
</evidence>